<reference evidence="2" key="1">
    <citation type="submission" date="2017-05" db="EMBL/GenBank/DDBJ databases">
        <title>Complete and WGS of Bordetella genogroups.</title>
        <authorList>
            <person name="Spilker T."/>
            <person name="Lipuma J."/>
        </authorList>
    </citation>
    <scope>NUCLEOTIDE SEQUENCE [LARGE SCALE GENOMIC DNA]</scope>
    <source>
        <strain evidence="2">AU16122</strain>
    </source>
</reference>
<dbReference type="OrthoDB" id="8780142at2"/>
<dbReference type="EMBL" id="NEVM01000005">
    <property type="protein sequence ID" value="OZI30931.1"/>
    <property type="molecule type" value="Genomic_DNA"/>
</dbReference>
<evidence type="ECO:0000313" key="1">
    <source>
        <dbReference type="EMBL" id="OZI30931.1"/>
    </source>
</evidence>
<accession>A0A261S1A2</accession>
<name>A0A261S1A2_9BORD</name>
<proteinExistence type="predicted"/>
<protein>
    <submittedName>
        <fullName evidence="1">Uncharacterized protein</fullName>
    </submittedName>
</protein>
<gene>
    <name evidence="1" type="ORF">CAL29_23515</name>
</gene>
<sequence>MTRRALAFWFAGGLVLLLWLFTGVERIAREHGEIDYELFAKQAPSFKVLFENTAQCGECDLRPWALMSQNDQSRFADYCAARFGLDQVRPCYAIFEEKQRMATERLARPGPAQ</sequence>
<comment type="caution">
    <text evidence="1">The sequence shown here is derived from an EMBL/GenBank/DDBJ whole genome shotgun (WGS) entry which is preliminary data.</text>
</comment>
<keyword evidence="2" id="KW-1185">Reference proteome</keyword>
<evidence type="ECO:0000313" key="2">
    <source>
        <dbReference type="Proteomes" id="UP000216020"/>
    </source>
</evidence>
<dbReference type="RefSeq" id="WP_094855348.1">
    <property type="nucleotide sequence ID" value="NZ_NEVM01000005.1"/>
</dbReference>
<dbReference type="Proteomes" id="UP000216020">
    <property type="component" value="Unassembled WGS sequence"/>
</dbReference>
<dbReference type="AlphaFoldDB" id="A0A261S1A2"/>
<organism evidence="1 2">
    <name type="scientific">Bordetella genomosp. 10</name>
    <dbReference type="NCBI Taxonomy" id="1416804"/>
    <lineage>
        <taxon>Bacteria</taxon>
        <taxon>Pseudomonadati</taxon>
        <taxon>Pseudomonadota</taxon>
        <taxon>Betaproteobacteria</taxon>
        <taxon>Burkholderiales</taxon>
        <taxon>Alcaligenaceae</taxon>
        <taxon>Bordetella</taxon>
    </lineage>
</organism>